<sequence length="86" mass="9198">MFAYAVAALFALTALLVALSLTDSAMRARRAFRRLALERRNMDAFASDVVVTVVRPGTEAATNVVKLPSRKPADAIRALRPLAAAA</sequence>
<reference evidence="1 2" key="1">
    <citation type="submission" date="2020-06" db="EMBL/GenBank/DDBJ databases">
        <title>Altererythrobacter lutimaris sp. nov., a marine bacterium isolated from a tidal flat.</title>
        <authorList>
            <person name="Kim D."/>
            <person name="Yoo Y."/>
            <person name="Kim J.-J."/>
        </authorList>
    </citation>
    <scope>NUCLEOTIDE SEQUENCE [LARGE SCALE GENOMIC DNA]</scope>
    <source>
        <strain evidence="1 2">JGD-16</strain>
    </source>
</reference>
<comment type="caution">
    <text evidence="1">The sequence shown here is derived from an EMBL/GenBank/DDBJ whole genome shotgun (WGS) entry which is preliminary data.</text>
</comment>
<dbReference type="EMBL" id="JABWTA010000001">
    <property type="protein sequence ID" value="NVE94420.1"/>
    <property type="molecule type" value="Genomic_DNA"/>
</dbReference>
<organism evidence="1 2">
    <name type="scientific">Altererythrobacter lutimaris</name>
    <dbReference type="NCBI Taxonomy" id="2743979"/>
    <lineage>
        <taxon>Bacteria</taxon>
        <taxon>Pseudomonadati</taxon>
        <taxon>Pseudomonadota</taxon>
        <taxon>Alphaproteobacteria</taxon>
        <taxon>Sphingomonadales</taxon>
        <taxon>Erythrobacteraceae</taxon>
        <taxon>Altererythrobacter</taxon>
    </lineage>
</organism>
<dbReference type="Proteomes" id="UP000546031">
    <property type="component" value="Unassembled WGS sequence"/>
</dbReference>
<gene>
    <name evidence="1" type="ORF">HUO12_05850</name>
</gene>
<accession>A0A850HAB0</accession>
<keyword evidence="2" id="KW-1185">Reference proteome</keyword>
<dbReference type="AlphaFoldDB" id="A0A850HAB0"/>
<proteinExistence type="predicted"/>
<protein>
    <submittedName>
        <fullName evidence="1">Uncharacterized protein</fullName>
    </submittedName>
</protein>
<evidence type="ECO:0000313" key="2">
    <source>
        <dbReference type="Proteomes" id="UP000546031"/>
    </source>
</evidence>
<name>A0A850HAB0_9SPHN</name>
<evidence type="ECO:0000313" key="1">
    <source>
        <dbReference type="EMBL" id="NVE94420.1"/>
    </source>
</evidence>
<dbReference type="RefSeq" id="WP_176272700.1">
    <property type="nucleotide sequence ID" value="NZ_JABWTA010000001.1"/>
</dbReference>